<proteinExistence type="inferred from homology"/>
<comment type="similarity">
    <text evidence="1">Belongs to the Nudix hydrolase family.</text>
</comment>
<dbReference type="Gene3D" id="3.90.79.10">
    <property type="entry name" value="Nucleoside Triphosphate Pyrophosphohydrolase"/>
    <property type="match status" value="1"/>
</dbReference>
<name>A0A3M8CF07_9BACL</name>
<sequence>MFIVNVEAAIFHQGKWLMIERSLKEEHAGGTLSLVGGKADMEGQSLDVLERTVRREVFEEVGIELAEPLRYVYNSSFVTEAGVPVINIVFLCTYSSGIAYAKSPDEVEATYWLREEEIMEHPKAPSWTKESVSRAAALLRGQELE</sequence>
<accession>A0A3M8CF07</accession>
<evidence type="ECO:0000313" key="3">
    <source>
        <dbReference type="EMBL" id="RNB74332.1"/>
    </source>
</evidence>
<comment type="caution">
    <text evidence="3">The sequence shown here is derived from an EMBL/GenBank/DDBJ whole genome shotgun (WGS) entry which is preliminary data.</text>
</comment>
<dbReference type="CDD" id="cd02883">
    <property type="entry name" value="NUDIX_Hydrolase"/>
    <property type="match status" value="1"/>
</dbReference>
<dbReference type="InterPro" id="IPR015797">
    <property type="entry name" value="NUDIX_hydrolase-like_dom_sf"/>
</dbReference>
<reference evidence="3 4" key="1">
    <citation type="submission" date="2018-10" db="EMBL/GenBank/DDBJ databases">
        <title>Phylogenomics of Brevibacillus.</title>
        <authorList>
            <person name="Dunlap C."/>
        </authorList>
    </citation>
    <scope>NUCLEOTIDE SEQUENCE [LARGE SCALE GENOMIC DNA]</scope>
    <source>
        <strain evidence="3 4">JCM 12215</strain>
    </source>
</reference>
<dbReference type="AlphaFoldDB" id="A0A3M8CF07"/>
<dbReference type="Proteomes" id="UP000282028">
    <property type="component" value="Unassembled WGS sequence"/>
</dbReference>
<dbReference type="Pfam" id="PF00293">
    <property type="entry name" value="NUDIX"/>
    <property type="match status" value="1"/>
</dbReference>
<dbReference type="PANTHER" id="PTHR43736:SF1">
    <property type="entry name" value="DIHYDRONEOPTERIN TRIPHOSPHATE DIPHOSPHATASE"/>
    <property type="match status" value="1"/>
</dbReference>
<feature type="domain" description="Nudix hydrolase" evidence="2">
    <location>
        <begin position="1"/>
        <end position="137"/>
    </location>
</feature>
<evidence type="ECO:0000256" key="1">
    <source>
        <dbReference type="ARBA" id="ARBA00005582"/>
    </source>
</evidence>
<keyword evidence="4" id="KW-1185">Reference proteome</keyword>
<dbReference type="OrthoDB" id="3531896at2"/>
<evidence type="ECO:0000259" key="2">
    <source>
        <dbReference type="PROSITE" id="PS51462"/>
    </source>
</evidence>
<dbReference type="PROSITE" id="PS51462">
    <property type="entry name" value="NUDIX"/>
    <property type="match status" value="1"/>
</dbReference>
<dbReference type="InterPro" id="IPR000086">
    <property type="entry name" value="NUDIX_hydrolase_dom"/>
</dbReference>
<dbReference type="PANTHER" id="PTHR43736">
    <property type="entry name" value="ADP-RIBOSE PYROPHOSPHATASE"/>
    <property type="match status" value="1"/>
</dbReference>
<organism evidence="3 4">
    <name type="scientific">Brevibacillus invocatus</name>
    <dbReference type="NCBI Taxonomy" id="173959"/>
    <lineage>
        <taxon>Bacteria</taxon>
        <taxon>Bacillati</taxon>
        <taxon>Bacillota</taxon>
        <taxon>Bacilli</taxon>
        <taxon>Bacillales</taxon>
        <taxon>Paenibacillaceae</taxon>
        <taxon>Brevibacillus</taxon>
    </lineage>
</organism>
<protein>
    <submittedName>
        <fullName evidence="3">NUDIX domain-containing protein</fullName>
    </submittedName>
</protein>
<dbReference type="SUPFAM" id="SSF55811">
    <property type="entry name" value="Nudix"/>
    <property type="match status" value="1"/>
</dbReference>
<gene>
    <name evidence="3" type="ORF">EDM52_11900</name>
</gene>
<dbReference type="EMBL" id="RHHR01000015">
    <property type="protein sequence ID" value="RNB74332.1"/>
    <property type="molecule type" value="Genomic_DNA"/>
</dbReference>
<evidence type="ECO:0000313" key="4">
    <source>
        <dbReference type="Proteomes" id="UP000282028"/>
    </source>
</evidence>
<dbReference type="RefSeq" id="WP_122909191.1">
    <property type="nucleotide sequence ID" value="NZ_CBCSBE010000003.1"/>
</dbReference>